<dbReference type="EMBL" id="CM001219">
    <property type="protein sequence ID" value="KEH34517.1"/>
    <property type="molecule type" value="Genomic_DNA"/>
</dbReference>
<dbReference type="InterPro" id="IPR052579">
    <property type="entry name" value="Zinc_finger_SWIM"/>
</dbReference>
<reference evidence="2 4" key="1">
    <citation type="journal article" date="2011" name="Nature">
        <title>The Medicago genome provides insight into the evolution of rhizobial symbioses.</title>
        <authorList>
            <person name="Young N.D."/>
            <person name="Debelle F."/>
            <person name="Oldroyd G.E."/>
            <person name="Geurts R."/>
            <person name="Cannon S.B."/>
            <person name="Udvardi M.K."/>
            <person name="Benedito V.A."/>
            <person name="Mayer K.F."/>
            <person name="Gouzy J."/>
            <person name="Schoof H."/>
            <person name="Van de Peer Y."/>
            <person name="Proost S."/>
            <person name="Cook D.R."/>
            <person name="Meyers B.C."/>
            <person name="Spannagl M."/>
            <person name="Cheung F."/>
            <person name="De Mita S."/>
            <person name="Krishnakumar V."/>
            <person name="Gundlach H."/>
            <person name="Zhou S."/>
            <person name="Mudge J."/>
            <person name="Bharti A.K."/>
            <person name="Murray J.D."/>
            <person name="Naoumkina M.A."/>
            <person name="Rosen B."/>
            <person name="Silverstein K.A."/>
            <person name="Tang H."/>
            <person name="Rombauts S."/>
            <person name="Zhao P.X."/>
            <person name="Zhou P."/>
            <person name="Barbe V."/>
            <person name="Bardou P."/>
            <person name="Bechner M."/>
            <person name="Bellec A."/>
            <person name="Berger A."/>
            <person name="Berges H."/>
            <person name="Bidwell S."/>
            <person name="Bisseling T."/>
            <person name="Choisne N."/>
            <person name="Couloux A."/>
            <person name="Denny R."/>
            <person name="Deshpande S."/>
            <person name="Dai X."/>
            <person name="Doyle J.J."/>
            <person name="Dudez A.M."/>
            <person name="Farmer A.D."/>
            <person name="Fouteau S."/>
            <person name="Franken C."/>
            <person name="Gibelin C."/>
            <person name="Gish J."/>
            <person name="Goldstein S."/>
            <person name="Gonzalez A.J."/>
            <person name="Green P.J."/>
            <person name="Hallab A."/>
            <person name="Hartog M."/>
            <person name="Hua A."/>
            <person name="Humphray S.J."/>
            <person name="Jeong D.H."/>
            <person name="Jing Y."/>
            <person name="Jocker A."/>
            <person name="Kenton S.M."/>
            <person name="Kim D.J."/>
            <person name="Klee K."/>
            <person name="Lai H."/>
            <person name="Lang C."/>
            <person name="Lin S."/>
            <person name="Macmil S.L."/>
            <person name="Magdelenat G."/>
            <person name="Matthews L."/>
            <person name="McCorrison J."/>
            <person name="Monaghan E.L."/>
            <person name="Mun J.H."/>
            <person name="Najar F.Z."/>
            <person name="Nicholson C."/>
            <person name="Noirot C."/>
            <person name="O'Bleness M."/>
            <person name="Paule C.R."/>
            <person name="Poulain J."/>
            <person name="Prion F."/>
            <person name="Qin B."/>
            <person name="Qu C."/>
            <person name="Retzel E.F."/>
            <person name="Riddle C."/>
            <person name="Sallet E."/>
            <person name="Samain S."/>
            <person name="Samson N."/>
            <person name="Sanders I."/>
            <person name="Saurat O."/>
            <person name="Scarpelli C."/>
            <person name="Schiex T."/>
            <person name="Segurens B."/>
            <person name="Severin A.J."/>
            <person name="Sherrier D.J."/>
            <person name="Shi R."/>
            <person name="Sims S."/>
            <person name="Singer S.R."/>
            <person name="Sinharoy S."/>
            <person name="Sterck L."/>
            <person name="Viollet A."/>
            <person name="Wang B.B."/>
            <person name="Wang K."/>
            <person name="Wang M."/>
            <person name="Wang X."/>
            <person name="Warfsmann J."/>
            <person name="Weissenbach J."/>
            <person name="White D.D."/>
            <person name="White J.D."/>
            <person name="Wiley G.B."/>
            <person name="Wincker P."/>
            <person name="Xing Y."/>
            <person name="Yang L."/>
            <person name="Yao Z."/>
            <person name="Ying F."/>
            <person name="Zhai J."/>
            <person name="Zhou L."/>
            <person name="Zuber A."/>
            <person name="Denarie J."/>
            <person name="Dixon R.A."/>
            <person name="May G.D."/>
            <person name="Schwartz D.C."/>
            <person name="Rogers J."/>
            <person name="Quetier F."/>
            <person name="Town C.D."/>
            <person name="Roe B.A."/>
        </authorList>
    </citation>
    <scope>NUCLEOTIDE SEQUENCE [LARGE SCALE GENOMIC DNA]</scope>
    <source>
        <strain evidence="2">A17</strain>
        <strain evidence="3 4">cv. Jemalong A17</strain>
    </source>
</reference>
<name>A0A072UY65_MEDTR</name>
<evidence type="ECO:0008006" key="5">
    <source>
        <dbReference type="Google" id="ProtNLM"/>
    </source>
</evidence>
<dbReference type="Proteomes" id="UP000002051">
    <property type="component" value="Chromosome 3"/>
</dbReference>
<feature type="region of interest" description="Disordered" evidence="1">
    <location>
        <begin position="299"/>
        <end position="346"/>
    </location>
</feature>
<reference evidence="3" key="3">
    <citation type="submission" date="2015-04" db="UniProtKB">
        <authorList>
            <consortium name="EnsemblPlants"/>
        </authorList>
    </citation>
    <scope>IDENTIFICATION</scope>
    <source>
        <strain evidence="3">cv. Jemalong A17</strain>
    </source>
</reference>
<dbReference type="HOGENOM" id="CLU_724371_0_0_1"/>
<dbReference type="PANTHER" id="PTHR31569">
    <property type="entry name" value="SWIM-TYPE DOMAIN-CONTAINING PROTEIN"/>
    <property type="match status" value="1"/>
</dbReference>
<accession>A0A072UY65</accession>
<evidence type="ECO:0000313" key="2">
    <source>
        <dbReference type="EMBL" id="KEH34517.1"/>
    </source>
</evidence>
<dbReference type="PANTHER" id="PTHR31569:SF4">
    <property type="entry name" value="SWIM-TYPE DOMAIN-CONTAINING PROTEIN"/>
    <property type="match status" value="1"/>
</dbReference>
<evidence type="ECO:0000256" key="1">
    <source>
        <dbReference type="SAM" id="MobiDB-lite"/>
    </source>
</evidence>
<evidence type="ECO:0000313" key="4">
    <source>
        <dbReference type="Proteomes" id="UP000002051"/>
    </source>
</evidence>
<feature type="compositionally biased region" description="Polar residues" evidence="1">
    <location>
        <begin position="332"/>
        <end position="342"/>
    </location>
</feature>
<sequence length="382" mass="43935">MHLAFTIRDALCYFHIENNVKAKCITDCRVKAKPTDAKVVEKEVKQANDEKHCDLVKKIVRVWREVVESPTEDLYASAWLKFKEVCEPFSMFVKYVETTVLSVKNQFVRAWTNKFLHPGCTTTNIVDSAHGHLKRYLRSSVGDLASCWDEIDKMLKNQLGEIQGSFGRSITVMKHKYKRHKLFSQFEGYVSRAALGFIDDELQCSRTLIFAKEDCGCMQMTRYGLPCACIIAEKRKKKLPILLDEIHPHWQRISVHGKEVDEHFSVMEEWNTIQERLMRAPYKMKLHIKEKLRELGFPEDTMLNPPPRKVVTKGAPKRGKVPKSKGERLGTYSRSQASTPTSKPKPYLNIPYISQIPMIVRPYSEDIGNVIGDDNCGFPGHN</sequence>
<organism evidence="2 4">
    <name type="scientific">Medicago truncatula</name>
    <name type="common">Barrel medic</name>
    <name type="synonym">Medicago tribuloides</name>
    <dbReference type="NCBI Taxonomy" id="3880"/>
    <lineage>
        <taxon>Eukaryota</taxon>
        <taxon>Viridiplantae</taxon>
        <taxon>Streptophyta</taxon>
        <taxon>Embryophyta</taxon>
        <taxon>Tracheophyta</taxon>
        <taxon>Spermatophyta</taxon>
        <taxon>Magnoliopsida</taxon>
        <taxon>eudicotyledons</taxon>
        <taxon>Gunneridae</taxon>
        <taxon>Pentapetalae</taxon>
        <taxon>rosids</taxon>
        <taxon>fabids</taxon>
        <taxon>Fabales</taxon>
        <taxon>Fabaceae</taxon>
        <taxon>Papilionoideae</taxon>
        <taxon>50 kb inversion clade</taxon>
        <taxon>NPAAA clade</taxon>
        <taxon>Hologalegina</taxon>
        <taxon>IRL clade</taxon>
        <taxon>Trifolieae</taxon>
        <taxon>Medicago</taxon>
    </lineage>
</organism>
<dbReference type="AlphaFoldDB" id="A0A072UY65"/>
<evidence type="ECO:0000313" key="3">
    <source>
        <dbReference type="EnsemblPlants" id="KEH34517"/>
    </source>
</evidence>
<keyword evidence="4" id="KW-1185">Reference proteome</keyword>
<gene>
    <name evidence="2" type="ordered locus">MTR_3g467680</name>
</gene>
<proteinExistence type="predicted"/>
<reference evidence="2 4" key="2">
    <citation type="journal article" date="2014" name="BMC Genomics">
        <title>An improved genome release (version Mt4.0) for the model legume Medicago truncatula.</title>
        <authorList>
            <person name="Tang H."/>
            <person name="Krishnakumar V."/>
            <person name="Bidwell S."/>
            <person name="Rosen B."/>
            <person name="Chan A."/>
            <person name="Zhou S."/>
            <person name="Gentzbittel L."/>
            <person name="Childs K.L."/>
            <person name="Yandell M."/>
            <person name="Gundlach H."/>
            <person name="Mayer K.F."/>
            <person name="Schwartz D.C."/>
            <person name="Town C.D."/>
        </authorList>
    </citation>
    <scope>GENOME REANNOTATION</scope>
    <source>
        <strain evidence="2">A17</strain>
        <strain evidence="3 4">cv. Jemalong A17</strain>
    </source>
</reference>
<dbReference type="PaxDb" id="3880-AES96628"/>
<protein>
    <recommendedName>
        <fullName evidence="5">Protein FAR1-RELATED SEQUENCE</fullName>
    </recommendedName>
</protein>
<dbReference type="EnsemblPlants" id="KEH34517">
    <property type="protein sequence ID" value="KEH34517"/>
    <property type="gene ID" value="MTR_3g467680"/>
</dbReference>